<feature type="compositionally biased region" description="Polar residues" evidence="1">
    <location>
        <begin position="165"/>
        <end position="177"/>
    </location>
</feature>
<feature type="compositionally biased region" description="Acidic residues" evidence="1">
    <location>
        <begin position="1292"/>
        <end position="1301"/>
    </location>
</feature>
<keyword evidence="4" id="KW-1185">Reference proteome</keyword>
<feature type="compositionally biased region" description="Basic and acidic residues" evidence="1">
    <location>
        <begin position="547"/>
        <end position="572"/>
    </location>
</feature>
<feature type="compositionally biased region" description="Acidic residues" evidence="1">
    <location>
        <begin position="612"/>
        <end position="624"/>
    </location>
</feature>
<dbReference type="InterPro" id="IPR018564">
    <property type="entry name" value="Repl_chkpnt_MRC1_dom"/>
</dbReference>
<evidence type="ECO:0000259" key="2">
    <source>
        <dbReference type="Pfam" id="PF09444"/>
    </source>
</evidence>
<gene>
    <name evidence="3" type="ORF">D9757_000282</name>
</gene>
<feature type="domain" description="DNA replication checkpoint mediator MRC1" evidence="2">
    <location>
        <begin position="1112"/>
        <end position="1253"/>
    </location>
</feature>
<feature type="region of interest" description="Disordered" evidence="1">
    <location>
        <begin position="453"/>
        <end position="781"/>
    </location>
</feature>
<accession>A0A8H5I2T1</accession>
<feature type="compositionally biased region" description="Polar residues" evidence="1">
    <location>
        <begin position="85"/>
        <end position="107"/>
    </location>
</feature>
<dbReference type="EMBL" id="JAACJN010000001">
    <property type="protein sequence ID" value="KAF5393883.1"/>
    <property type="molecule type" value="Genomic_DNA"/>
</dbReference>
<feature type="compositionally biased region" description="Basic and acidic residues" evidence="1">
    <location>
        <begin position="579"/>
        <end position="594"/>
    </location>
</feature>
<name>A0A8H5I2T1_9AGAR</name>
<dbReference type="Proteomes" id="UP000518752">
    <property type="component" value="Unassembled WGS sequence"/>
</dbReference>
<feature type="compositionally biased region" description="Low complexity" evidence="1">
    <location>
        <begin position="268"/>
        <end position="279"/>
    </location>
</feature>
<evidence type="ECO:0000313" key="3">
    <source>
        <dbReference type="EMBL" id="KAF5393883.1"/>
    </source>
</evidence>
<feature type="region of interest" description="Disordered" evidence="1">
    <location>
        <begin position="1286"/>
        <end position="1306"/>
    </location>
</feature>
<feature type="compositionally biased region" description="Low complexity" evidence="1">
    <location>
        <begin position="1066"/>
        <end position="1076"/>
    </location>
</feature>
<feature type="region of interest" description="Disordered" evidence="1">
    <location>
        <begin position="1318"/>
        <end position="1467"/>
    </location>
</feature>
<dbReference type="OrthoDB" id="3361281at2759"/>
<feature type="compositionally biased region" description="Basic and acidic residues" evidence="1">
    <location>
        <begin position="404"/>
        <end position="420"/>
    </location>
</feature>
<feature type="compositionally biased region" description="Polar residues" evidence="1">
    <location>
        <begin position="212"/>
        <end position="228"/>
    </location>
</feature>
<proteinExistence type="predicted"/>
<feature type="compositionally biased region" description="Polar residues" evidence="1">
    <location>
        <begin position="723"/>
        <end position="732"/>
    </location>
</feature>
<evidence type="ECO:0000256" key="1">
    <source>
        <dbReference type="SAM" id="MobiDB-lite"/>
    </source>
</evidence>
<feature type="region of interest" description="Disordered" evidence="1">
    <location>
        <begin position="206"/>
        <end position="361"/>
    </location>
</feature>
<feature type="compositionally biased region" description="Basic and acidic residues" evidence="1">
    <location>
        <begin position="332"/>
        <end position="361"/>
    </location>
</feature>
<feature type="compositionally biased region" description="Acidic residues" evidence="1">
    <location>
        <begin position="656"/>
        <end position="667"/>
    </location>
</feature>
<feature type="region of interest" description="Disordered" evidence="1">
    <location>
        <begin position="1192"/>
        <end position="1236"/>
    </location>
</feature>
<protein>
    <recommendedName>
        <fullName evidence="2">DNA replication checkpoint mediator MRC1 domain-containing protein</fullName>
    </recommendedName>
</protein>
<feature type="compositionally biased region" description="Acidic residues" evidence="1">
    <location>
        <begin position="1211"/>
        <end position="1220"/>
    </location>
</feature>
<feature type="region of interest" description="Disordered" evidence="1">
    <location>
        <begin position="375"/>
        <end position="420"/>
    </location>
</feature>
<sequence length="1467" mass="163662">MVTRRACDRDHIVYSFLSFPRPGSPTSLVNPALRITLTYWAMDLPLSSSSTSHIKRPKRTYGRPKPVADQGSVSTSSLLPADFSYTRTSENGPRNNSPALKPSNSFPAVTPEHDPGNDDVEGSGHASTKFEWSWKTRMKQIDENEHKEEGVLPLERVTPLLGISEQPTQQNPLSPEQSLHKELPSSTSPVLDFQLSPSRDVFSEFPTALSLEPSQKTLAGSPSPSPKSTFRKRASKPQRIVESDVESDQEKNSKSSYPSSPIKHAINTPQTRSSTTPPTSDDENKMATAKRKPRPKGRSTPNPLEFEPVVDLDRPKASNKKKTQSNKVKPPTKKEVEETKKERHRLLAEKKHSIPRTTREPKLTVSSLLHFVAASSSKKSPLKGEDSMDPISEFSSPHATKIAHSHDSKDGEGVDPDINRDFPLALAADSNDESLPDMDRVLQEDKASRLKALKLFHVQQQQQKPGSSKPDNDDDDLKILDGPNVSIQVAVKEEAEARKSGRSSITTSERIVQKHAGKSTLRRPSGEVKSASEAQTQGQLNGYLLKRAREDDARRSKEKNDEWVRRGGRLTEAEAQISTEEKRDLAWHASKGLERSMQMKAESETKERGGFEDEANDPDDEEWTPDLRGSVSPAPGDEEEVGQGEADQDITMVDENGTEEEEEEEEGPSQPGAPFRRANRAVIIESDTEDENDENARPEPQRTFGKVLVADSMILETPKPQQPHLQSDSSYEGTEDECDKENDGHLMYDRSEDKENTAVVRHAAVSQSGGPRIRPALEVRQRSPFNLDEGLASRLSMSPDLAGHSTGDDENEKLRVPLTPIMTGIELFVPPAVPFSARLQRANSDASVGTGPHETPLPAFALRKRQVSTFSSFSDDGEGVQTQKLQAGFSEFLDADSQKPSSSHSTFRALREPAQTNSFFAKLRRNDTLGLTQDIGLQPALEVDNNLKLQADQVFEKEQEFLLDAANKSTSKEPEVYINDQGFLTQTRPDGKAEIYRPNPTQSQLASQFPSTLANPSPSQVVATQRSTARTPLSELSRASRKTGWDIDDTPEPSTRLRRLTKHRSLSPLDSVSPSDQENRVSIPSLLSSPSNMFSKKARRVDRPRIDKPRRKLEKSEFIEGEAQESDEDEAFGFSKLREEDGEDGEDQDRTLETLVDDKAMDQTEIAEAKVLEKYQEHLQVDDARDEELARMAVDGHLRHGKRRRGRAGIDDSDDDDEEDERNRRIRRKMKEPELRENMKAMAANESTKAFADQYQAIHKNEDPEFDYLRGGDDFDMSGVTFVNEEGVRAEEDIEEEDNDDGFISRSELVQRVRDLAQDPEVEEQTLDPNDTSFVDQDIYDNDEDLPPVRMAQLHRNPRGGGSGNGGRWAEQFDEDASQSYTSESMVGEHNRGKVQQYVQNEGRRSKQASGSRTGAGASVTRNYIKTSEKVGVASRSRNDPLNGKIPQPVKPARSMLGLMDRKDRFQ</sequence>
<feature type="compositionally biased region" description="Acidic residues" evidence="1">
    <location>
        <begin position="636"/>
        <end position="648"/>
    </location>
</feature>
<evidence type="ECO:0000313" key="4">
    <source>
        <dbReference type="Proteomes" id="UP000518752"/>
    </source>
</evidence>
<feature type="region of interest" description="Disordered" evidence="1">
    <location>
        <begin position="165"/>
        <end position="194"/>
    </location>
</feature>
<feature type="compositionally biased region" description="Polar residues" evidence="1">
    <location>
        <begin position="1080"/>
        <end position="1094"/>
    </location>
</feature>
<feature type="compositionally biased region" description="Basic residues" evidence="1">
    <location>
        <begin position="53"/>
        <end position="62"/>
    </location>
</feature>
<feature type="region of interest" description="Disordered" evidence="1">
    <location>
        <begin position="988"/>
        <end position="1160"/>
    </location>
</feature>
<dbReference type="Pfam" id="PF09444">
    <property type="entry name" value="MRC1"/>
    <property type="match status" value="1"/>
</dbReference>
<comment type="caution">
    <text evidence="3">The sequence shown here is derived from an EMBL/GenBank/DDBJ whole genome shotgun (WGS) entry which is preliminary data.</text>
</comment>
<feature type="compositionally biased region" description="Low complexity" evidence="1">
    <location>
        <begin position="459"/>
        <end position="469"/>
    </location>
</feature>
<feature type="compositionally biased region" description="Basic and acidic residues" evidence="1">
    <location>
        <begin position="741"/>
        <end position="756"/>
    </location>
</feature>
<feature type="compositionally biased region" description="Acidic residues" evidence="1">
    <location>
        <begin position="1119"/>
        <end position="1131"/>
    </location>
</feature>
<feature type="compositionally biased region" description="Basic residues" evidence="1">
    <location>
        <begin position="288"/>
        <end position="297"/>
    </location>
</feature>
<organism evidence="3 4">
    <name type="scientific">Collybiopsis confluens</name>
    <dbReference type="NCBI Taxonomy" id="2823264"/>
    <lineage>
        <taxon>Eukaryota</taxon>
        <taxon>Fungi</taxon>
        <taxon>Dikarya</taxon>
        <taxon>Basidiomycota</taxon>
        <taxon>Agaricomycotina</taxon>
        <taxon>Agaricomycetes</taxon>
        <taxon>Agaricomycetidae</taxon>
        <taxon>Agaricales</taxon>
        <taxon>Marasmiineae</taxon>
        <taxon>Omphalotaceae</taxon>
        <taxon>Collybiopsis</taxon>
    </lineage>
</organism>
<feature type="region of interest" description="Disordered" evidence="1">
    <location>
        <begin position="49"/>
        <end position="127"/>
    </location>
</feature>
<feature type="compositionally biased region" description="Basic and acidic residues" evidence="1">
    <location>
        <begin position="1148"/>
        <end position="1160"/>
    </location>
</feature>
<reference evidence="3 4" key="1">
    <citation type="journal article" date="2020" name="ISME J.">
        <title>Uncovering the hidden diversity of litter-decomposition mechanisms in mushroom-forming fungi.</title>
        <authorList>
            <person name="Floudas D."/>
            <person name="Bentzer J."/>
            <person name="Ahren D."/>
            <person name="Johansson T."/>
            <person name="Persson P."/>
            <person name="Tunlid A."/>
        </authorList>
    </citation>
    <scope>NUCLEOTIDE SEQUENCE [LARGE SCALE GENOMIC DNA]</scope>
    <source>
        <strain evidence="3 4">CBS 406.79</strain>
    </source>
</reference>
<feature type="compositionally biased region" description="Basic and acidic residues" evidence="1">
    <location>
        <begin position="601"/>
        <end position="611"/>
    </location>
</feature>
<feature type="compositionally biased region" description="Polar residues" evidence="1">
    <location>
        <begin position="999"/>
        <end position="1031"/>
    </location>
</feature>
<feature type="compositionally biased region" description="Basic residues" evidence="1">
    <location>
        <begin position="1056"/>
        <end position="1065"/>
    </location>
</feature>